<keyword evidence="3" id="KW-1185">Reference proteome</keyword>
<evidence type="ECO:0000313" key="3">
    <source>
        <dbReference type="Proteomes" id="UP000472267"/>
    </source>
</evidence>
<evidence type="ECO:0008006" key="4">
    <source>
        <dbReference type="Google" id="ProtNLM"/>
    </source>
</evidence>
<dbReference type="AlphaFoldDB" id="A0A672GZR2"/>
<dbReference type="GO" id="GO:0030318">
    <property type="term" value="P:melanocyte differentiation"/>
    <property type="evidence" value="ECO:0007669"/>
    <property type="project" value="TreeGrafter"/>
</dbReference>
<reference evidence="2" key="3">
    <citation type="submission" date="2025-09" db="UniProtKB">
        <authorList>
            <consortium name="Ensembl"/>
        </authorList>
    </citation>
    <scope>IDENTIFICATION</scope>
</reference>
<dbReference type="PANTHER" id="PTHR34340">
    <property type="entry name" value="MELANOREGULIN"/>
    <property type="match status" value="1"/>
</dbReference>
<dbReference type="Ensembl" id="ENSSFAT00005024838.1">
    <property type="protein sequence ID" value="ENSSFAP00005023872.1"/>
    <property type="gene ID" value="ENSSFAG00005012311.1"/>
</dbReference>
<evidence type="ECO:0000313" key="2">
    <source>
        <dbReference type="Ensembl" id="ENSSFAP00005023872.1"/>
    </source>
</evidence>
<reference evidence="2" key="1">
    <citation type="submission" date="2019-06" db="EMBL/GenBank/DDBJ databases">
        <authorList>
            <consortium name="Wellcome Sanger Institute Data Sharing"/>
        </authorList>
    </citation>
    <scope>NUCLEOTIDE SEQUENCE [LARGE SCALE GENOMIC DNA]</scope>
</reference>
<name>A0A672GZR2_SALFA</name>
<evidence type="ECO:0000256" key="1">
    <source>
        <dbReference type="SAM" id="MobiDB-lite"/>
    </source>
</evidence>
<dbReference type="GO" id="GO:0032402">
    <property type="term" value="P:melanosome transport"/>
    <property type="evidence" value="ECO:0007669"/>
    <property type="project" value="InterPro"/>
</dbReference>
<dbReference type="InParanoid" id="A0A672GZR2"/>
<feature type="region of interest" description="Disordered" evidence="1">
    <location>
        <begin position="20"/>
        <end position="47"/>
    </location>
</feature>
<dbReference type="Pfam" id="PF15812">
    <property type="entry name" value="MREG"/>
    <property type="match status" value="1"/>
</dbReference>
<reference evidence="2" key="2">
    <citation type="submission" date="2025-08" db="UniProtKB">
        <authorList>
            <consortium name="Ensembl"/>
        </authorList>
    </citation>
    <scope>IDENTIFICATION</scope>
</reference>
<dbReference type="GO" id="GO:0042470">
    <property type="term" value="C:melanosome"/>
    <property type="evidence" value="ECO:0007669"/>
    <property type="project" value="InterPro"/>
</dbReference>
<organism evidence="2 3">
    <name type="scientific">Salarias fasciatus</name>
    <name type="common">Jewelled blenny</name>
    <name type="synonym">Blennius fasciatus</name>
    <dbReference type="NCBI Taxonomy" id="181472"/>
    <lineage>
        <taxon>Eukaryota</taxon>
        <taxon>Metazoa</taxon>
        <taxon>Chordata</taxon>
        <taxon>Craniata</taxon>
        <taxon>Vertebrata</taxon>
        <taxon>Euteleostomi</taxon>
        <taxon>Actinopterygii</taxon>
        <taxon>Neopterygii</taxon>
        <taxon>Teleostei</taxon>
        <taxon>Neoteleostei</taxon>
        <taxon>Acanthomorphata</taxon>
        <taxon>Ovalentaria</taxon>
        <taxon>Blenniimorphae</taxon>
        <taxon>Blenniiformes</taxon>
        <taxon>Blennioidei</taxon>
        <taxon>Blenniidae</taxon>
        <taxon>Salariinae</taxon>
        <taxon>Salarias</taxon>
    </lineage>
</organism>
<dbReference type="PANTHER" id="PTHR34340:SF3">
    <property type="entry name" value="MELANOREGULIN"/>
    <property type="match status" value="1"/>
</dbReference>
<dbReference type="Proteomes" id="UP000472267">
    <property type="component" value="Chromosome 16"/>
</dbReference>
<proteinExistence type="predicted"/>
<sequence length="215" mass="24623">RGASDWSKIPGAVEIPFQLRTETDGNTAPSRKLTKAQEDNANSSHSSHFMLYGGSAAPGPAARVNFVNLPLQDMCVCLQEWEKLNYDIHTLRYTRREVRSRWKKILLRLGYQCEVDNLLCVNRQSRFSRDPEHLEKATQLLKQLLDHTSLFPPGTEHQDRYLFVMDRLVSLDSAEEFVRLAKENYPRKDAPISMHYLSWSSGGSTLPHLVLVLNL</sequence>
<dbReference type="InterPro" id="IPR031638">
    <property type="entry name" value="Melanoregulin"/>
</dbReference>
<protein>
    <recommendedName>
        <fullName evidence="4">Melanoregulin</fullName>
    </recommendedName>
</protein>
<accession>A0A672GZR2</accession>